<dbReference type="SUPFAM" id="SSF89392">
    <property type="entry name" value="Prokaryotic lipoproteins and lipoprotein localization factors"/>
    <property type="match status" value="1"/>
</dbReference>
<dbReference type="Gene3D" id="2.50.20.20">
    <property type="match status" value="1"/>
</dbReference>
<dbReference type="EMBL" id="CP009313">
    <property type="protein sequence ID" value="AJE41983.1"/>
    <property type="molecule type" value="Genomic_DNA"/>
</dbReference>
<keyword evidence="5" id="KW-1185">Reference proteome</keyword>
<dbReference type="Proteomes" id="UP000325763">
    <property type="component" value="Chromosome"/>
</dbReference>
<organism evidence="3 5">
    <name type="scientific">Streptomyces nodosus</name>
    <dbReference type="NCBI Taxonomy" id="40318"/>
    <lineage>
        <taxon>Bacteria</taxon>
        <taxon>Bacillati</taxon>
        <taxon>Actinomycetota</taxon>
        <taxon>Actinomycetes</taxon>
        <taxon>Kitasatosporales</taxon>
        <taxon>Streptomycetaceae</taxon>
        <taxon>Streptomyces</taxon>
    </lineage>
</organism>
<proteinExistence type="predicted"/>
<dbReference type="PROSITE" id="PS51257">
    <property type="entry name" value="PROKAR_LIPOPROTEIN"/>
    <property type="match status" value="1"/>
</dbReference>
<reference evidence="4 6" key="3">
    <citation type="submission" date="2017-09" db="EMBL/GenBank/DDBJ databases">
        <title>Streptomyces genome completion.</title>
        <authorList>
            <person name="Lee N."/>
            <person name="Cho B.-K."/>
        </authorList>
    </citation>
    <scope>NUCLEOTIDE SEQUENCE [LARGE SCALE GENOMIC DNA]</scope>
    <source>
        <strain evidence="4 6">ATCC 14899</strain>
    </source>
</reference>
<dbReference type="RefSeq" id="WP_043442982.1">
    <property type="nucleotide sequence ID" value="NZ_CP009313.1"/>
</dbReference>
<feature type="chain" id="PRO_5041521827" evidence="2">
    <location>
        <begin position="24"/>
        <end position="299"/>
    </location>
</feature>
<keyword evidence="2" id="KW-0732">Signal</keyword>
<evidence type="ECO:0000313" key="3">
    <source>
        <dbReference type="EMBL" id="AJE41983.1"/>
    </source>
</evidence>
<gene>
    <name evidence="4" type="ORF">CP978_19900</name>
    <name evidence="3" type="ORF">SNOD_19575</name>
</gene>
<name>A0A0B5DE55_9ACTN</name>
<evidence type="ECO:0000313" key="6">
    <source>
        <dbReference type="Proteomes" id="UP000325763"/>
    </source>
</evidence>
<evidence type="ECO:0000313" key="5">
    <source>
        <dbReference type="Proteomes" id="UP000031526"/>
    </source>
</evidence>
<reference evidence="3 5" key="2">
    <citation type="journal article" date="2016" name="Appl. Microbiol. Biotechnol.">
        <title>Exploiting the genome sequence of Streptomyces nodosus for enhanced antibiotic production.</title>
        <authorList>
            <person name="Sweeney P."/>
            <person name="Murphy C.D."/>
            <person name="Caffrey P."/>
        </authorList>
    </citation>
    <scope>NUCLEOTIDE SEQUENCE [LARGE SCALE GENOMIC DNA]</scope>
    <source>
        <strain evidence="3 5">ATCC 14899</strain>
    </source>
</reference>
<dbReference type="HOGENOM" id="CLU_076599_0_0_11"/>
<feature type="compositionally biased region" description="Basic and acidic residues" evidence="1">
    <location>
        <begin position="44"/>
        <end position="56"/>
    </location>
</feature>
<dbReference type="InterPro" id="IPR029046">
    <property type="entry name" value="LolA/LolB/LppX"/>
</dbReference>
<evidence type="ECO:0000313" key="4">
    <source>
        <dbReference type="EMBL" id="QEV40509.1"/>
    </source>
</evidence>
<dbReference type="PROSITE" id="PS51318">
    <property type="entry name" value="TAT"/>
    <property type="match status" value="1"/>
</dbReference>
<dbReference type="Proteomes" id="UP000031526">
    <property type="component" value="Chromosome"/>
</dbReference>
<sequence length="299" mass="31679">MRDRIIRRGVLSIAALAALSAVAACGFSGDGEAHRHSVAPSDGRTGRAEGPHRTDPRTATALRAVEQATARAGSARIESTTAMGGMLSLKTEGALGWSGDSVGTLSITYTGGRLAETMRTLNSTSMEARLLPDAYYAKVGAAFARHLRGRHWIQYAYDDLTALPGGSGAYLSDQLRSTAPLQPVRLLLASGNVHRVGEETVRGRRTTHYSGTVTTAALTGRGAAGLKAQLEQAGVTTETVDIWVDDHDLLVKKAERGELSTGRMSSTAYYREYGVKVTVAKPPAADTADFKELMDTQGS</sequence>
<dbReference type="OrthoDB" id="3369896at2"/>
<dbReference type="InterPro" id="IPR006311">
    <property type="entry name" value="TAT_signal"/>
</dbReference>
<feature type="region of interest" description="Disordered" evidence="1">
    <location>
        <begin position="30"/>
        <end position="56"/>
    </location>
</feature>
<dbReference type="AlphaFoldDB" id="A0A0B5DE55"/>
<evidence type="ECO:0000256" key="1">
    <source>
        <dbReference type="SAM" id="MobiDB-lite"/>
    </source>
</evidence>
<keyword evidence="3" id="KW-0449">Lipoprotein</keyword>
<dbReference type="EMBL" id="CP023747">
    <property type="protein sequence ID" value="QEV40509.1"/>
    <property type="molecule type" value="Genomic_DNA"/>
</dbReference>
<protein>
    <submittedName>
        <fullName evidence="3">Lipoprotein</fullName>
    </submittedName>
</protein>
<dbReference type="KEGG" id="snq:CP978_19900"/>
<evidence type="ECO:0000256" key="2">
    <source>
        <dbReference type="SAM" id="SignalP"/>
    </source>
</evidence>
<reference evidence="5" key="1">
    <citation type="submission" date="2014-09" db="EMBL/GenBank/DDBJ databases">
        <title>Sequence of the Streptomyces nodosus genome.</title>
        <authorList>
            <person name="Sweeney P."/>
            <person name="Stephens N."/>
            <person name="Murphy C."/>
            <person name="Caffrey P."/>
        </authorList>
    </citation>
    <scope>NUCLEOTIDE SEQUENCE [LARGE SCALE GENOMIC DNA]</scope>
    <source>
        <strain evidence="5">ATCC 14899</strain>
    </source>
</reference>
<accession>A0A0B5DE55</accession>
<feature type="signal peptide" evidence="2">
    <location>
        <begin position="1"/>
        <end position="23"/>
    </location>
</feature>
<dbReference type="STRING" id="40318.SNOD_19575"/>